<dbReference type="EMBL" id="PDNB01000147">
    <property type="protein sequence ID" value="PGH03513.1"/>
    <property type="molecule type" value="Genomic_DNA"/>
</dbReference>
<proteinExistence type="predicted"/>
<accession>A0A2B7X409</accession>
<name>A0A2B7X409_9EURO</name>
<organism evidence="1 2">
    <name type="scientific">Helicocarpus griseus UAMH5409</name>
    <dbReference type="NCBI Taxonomy" id="1447875"/>
    <lineage>
        <taxon>Eukaryota</taxon>
        <taxon>Fungi</taxon>
        <taxon>Dikarya</taxon>
        <taxon>Ascomycota</taxon>
        <taxon>Pezizomycotina</taxon>
        <taxon>Eurotiomycetes</taxon>
        <taxon>Eurotiomycetidae</taxon>
        <taxon>Onygenales</taxon>
        <taxon>Ajellomycetaceae</taxon>
        <taxon>Helicocarpus</taxon>
    </lineage>
</organism>
<dbReference type="AlphaFoldDB" id="A0A2B7X409"/>
<dbReference type="Proteomes" id="UP000223968">
    <property type="component" value="Unassembled WGS sequence"/>
</dbReference>
<keyword evidence="2" id="KW-1185">Reference proteome</keyword>
<reference evidence="1 2" key="1">
    <citation type="submission" date="2017-10" db="EMBL/GenBank/DDBJ databases">
        <title>Comparative genomics in systemic dimorphic fungi from Ajellomycetaceae.</title>
        <authorList>
            <person name="Munoz J.F."/>
            <person name="Mcewen J.G."/>
            <person name="Clay O.K."/>
            <person name="Cuomo C.A."/>
        </authorList>
    </citation>
    <scope>NUCLEOTIDE SEQUENCE [LARGE SCALE GENOMIC DNA]</scope>
    <source>
        <strain evidence="1 2">UAMH5409</strain>
    </source>
</reference>
<evidence type="ECO:0000313" key="1">
    <source>
        <dbReference type="EMBL" id="PGH03513.1"/>
    </source>
</evidence>
<dbReference type="OrthoDB" id="3700556at2759"/>
<sequence>MADTSDILSVKAATELASKALEPLNCVVWGEAAMGRLGVPTVCNGLMLVPAKDDFDLAVQKLENAGFRPAPWSYASINPEILKKKENAEHLQAMHASVAEQYRTLDAHSKRFVFPQDEFKLAVLYPSYVEIAPPAVQRNVDTSKFFCKERNFYYPDKVVLLESMIRTLLKDEEPTMWKSLLTAWAVSYICGYLDVSLDALDECDDENVKTWYNKEIRRDLGGLDKTRNKRTGRAY</sequence>
<evidence type="ECO:0000313" key="2">
    <source>
        <dbReference type="Proteomes" id="UP000223968"/>
    </source>
</evidence>
<gene>
    <name evidence="1" type="ORF">AJ79_07348</name>
</gene>
<protein>
    <submittedName>
        <fullName evidence="1">Uncharacterized protein</fullName>
    </submittedName>
</protein>
<comment type="caution">
    <text evidence="1">The sequence shown here is derived from an EMBL/GenBank/DDBJ whole genome shotgun (WGS) entry which is preliminary data.</text>
</comment>